<evidence type="ECO:0000313" key="1">
    <source>
        <dbReference type="EMBL" id="KKN62052.1"/>
    </source>
</evidence>
<proteinExistence type="predicted"/>
<comment type="caution">
    <text evidence="1">The sequence shown here is derived from an EMBL/GenBank/DDBJ whole genome shotgun (WGS) entry which is preliminary data.</text>
</comment>
<dbReference type="AlphaFoldDB" id="A0A0F9SIC1"/>
<feature type="non-terminal residue" evidence="1">
    <location>
        <position position="1"/>
    </location>
</feature>
<dbReference type="EMBL" id="LAZR01000636">
    <property type="protein sequence ID" value="KKN62052.1"/>
    <property type="molecule type" value="Genomic_DNA"/>
</dbReference>
<reference evidence="1" key="1">
    <citation type="journal article" date="2015" name="Nature">
        <title>Complex archaea that bridge the gap between prokaryotes and eukaryotes.</title>
        <authorList>
            <person name="Spang A."/>
            <person name="Saw J.H."/>
            <person name="Jorgensen S.L."/>
            <person name="Zaremba-Niedzwiedzka K."/>
            <person name="Martijn J."/>
            <person name="Lind A.E."/>
            <person name="van Eijk R."/>
            <person name="Schleper C."/>
            <person name="Guy L."/>
            <person name="Ettema T.J."/>
        </authorList>
    </citation>
    <scope>NUCLEOTIDE SEQUENCE</scope>
</reference>
<sequence>DSCLELHSIVEKGVPLFKHFGEWLKMKFNWNLSYGWAHAITENIEKQQDPLKKFYFFVNEFRKLQPEVVSIIIPPFSQKRFTFTQEKKDEDPYLSPKKIQIIRYIPEKLFFLRFLYAKKQEDGRDLFYSIEEAKRSVSKKGSTIKKRKD</sequence>
<gene>
    <name evidence="1" type="ORF">LCGC14_0515470</name>
</gene>
<accession>A0A0F9SIC1</accession>
<protein>
    <submittedName>
        <fullName evidence="1">Uncharacterized protein</fullName>
    </submittedName>
</protein>
<name>A0A0F9SIC1_9ZZZZ</name>
<organism evidence="1">
    <name type="scientific">marine sediment metagenome</name>
    <dbReference type="NCBI Taxonomy" id="412755"/>
    <lineage>
        <taxon>unclassified sequences</taxon>
        <taxon>metagenomes</taxon>
        <taxon>ecological metagenomes</taxon>
    </lineage>
</organism>